<dbReference type="GeneID" id="85476087"/>
<keyword evidence="2" id="KW-1185">Reference proteome</keyword>
<reference evidence="1" key="1">
    <citation type="submission" date="2021-06" db="EMBL/GenBank/DDBJ databases">
        <title>Comparative genomics, transcriptomics and evolutionary studies reveal genomic signatures of adaptation to plant cell wall in hemibiotrophic fungi.</title>
        <authorList>
            <consortium name="DOE Joint Genome Institute"/>
            <person name="Baroncelli R."/>
            <person name="Diaz J.F."/>
            <person name="Benocci T."/>
            <person name="Peng M."/>
            <person name="Battaglia E."/>
            <person name="Haridas S."/>
            <person name="Andreopoulos W."/>
            <person name="Labutti K."/>
            <person name="Pangilinan J."/>
            <person name="Floch G.L."/>
            <person name="Makela M.R."/>
            <person name="Henrissat B."/>
            <person name="Grigoriev I.V."/>
            <person name="Crouch J.A."/>
            <person name="De Vries R.P."/>
            <person name="Sukno S.A."/>
            <person name="Thon M.R."/>
        </authorList>
    </citation>
    <scope>NUCLEOTIDE SEQUENCE</scope>
    <source>
        <strain evidence="1">CBS 102054</strain>
    </source>
</reference>
<protein>
    <submittedName>
        <fullName evidence="1">Uncharacterized protein</fullName>
    </submittedName>
</protein>
<name>A0AAI9ZK90_9PEZI</name>
<evidence type="ECO:0000313" key="2">
    <source>
        <dbReference type="Proteomes" id="UP001243989"/>
    </source>
</evidence>
<accession>A0AAI9ZK90</accession>
<organism evidence="1 2">
    <name type="scientific">Colletotrichum phormii</name>
    <dbReference type="NCBI Taxonomy" id="359342"/>
    <lineage>
        <taxon>Eukaryota</taxon>
        <taxon>Fungi</taxon>
        <taxon>Dikarya</taxon>
        <taxon>Ascomycota</taxon>
        <taxon>Pezizomycotina</taxon>
        <taxon>Sordariomycetes</taxon>
        <taxon>Hypocreomycetidae</taxon>
        <taxon>Glomerellales</taxon>
        <taxon>Glomerellaceae</taxon>
        <taxon>Colletotrichum</taxon>
        <taxon>Colletotrichum acutatum species complex</taxon>
    </lineage>
</organism>
<gene>
    <name evidence="1" type="ORF">BDP81DRAFT_437453</name>
</gene>
<dbReference type="RefSeq" id="XP_060440814.1">
    <property type="nucleotide sequence ID" value="XM_060591225.1"/>
</dbReference>
<sequence length="72" mass="8477">MLKHSSGQRNTRVLRTRLPVSLILLIARLTGFNKRFGMSRELSLISRSSDKQRLKRQTSHHPSLWRKRLLVL</sequence>
<evidence type="ECO:0000313" key="1">
    <source>
        <dbReference type="EMBL" id="KAK1624819.1"/>
    </source>
</evidence>
<comment type="caution">
    <text evidence="1">The sequence shown here is derived from an EMBL/GenBank/DDBJ whole genome shotgun (WGS) entry which is preliminary data.</text>
</comment>
<proteinExistence type="predicted"/>
<dbReference type="EMBL" id="JAHMHQ010000023">
    <property type="protein sequence ID" value="KAK1624819.1"/>
    <property type="molecule type" value="Genomic_DNA"/>
</dbReference>
<dbReference type="Proteomes" id="UP001243989">
    <property type="component" value="Unassembled WGS sequence"/>
</dbReference>
<dbReference type="AlphaFoldDB" id="A0AAI9ZK90"/>